<protein>
    <submittedName>
        <fullName evidence="1">Uncharacterized protein</fullName>
    </submittedName>
</protein>
<proteinExistence type="predicted"/>
<dbReference type="AlphaFoldDB" id="A0A8X6UGP7"/>
<organism evidence="1 2">
    <name type="scientific">Nephila pilipes</name>
    <name type="common">Giant wood spider</name>
    <name type="synonym">Nephila maculata</name>
    <dbReference type="NCBI Taxonomy" id="299642"/>
    <lineage>
        <taxon>Eukaryota</taxon>
        <taxon>Metazoa</taxon>
        <taxon>Ecdysozoa</taxon>
        <taxon>Arthropoda</taxon>
        <taxon>Chelicerata</taxon>
        <taxon>Arachnida</taxon>
        <taxon>Araneae</taxon>
        <taxon>Araneomorphae</taxon>
        <taxon>Entelegynae</taxon>
        <taxon>Araneoidea</taxon>
        <taxon>Nephilidae</taxon>
        <taxon>Nephila</taxon>
    </lineage>
</organism>
<gene>
    <name evidence="1" type="ORF">NPIL_429921</name>
</gene>
<dbReference type="Proteomes" id="UP000887013">
    <property type="component" value="Unassembled WGS sequence"/>
</dbReference>
<evidence type="ECO:0000313" key="1">
    <source>
        <dbReference type="EMBL" id="GFU12636.1"/>
    </source>
</evidence>
<accession>A0A8X6UGP7</accession>
<dbReference type="EMBL" id="BMAW01029572">
    <property type="protein sequence ID" value="GFU12636.1"/>
    <property type="molecule type" value="Genomic_DNA"/>
</dbReference>
<name>A0A8X6UGP7_NEPPI</name>
<comment type="caution">
    <text evidence="1">The sequence shown here is derived from an EMBL/GenBank/DDBJ whole genome shotgun (WGS) entry which is preliminary data.</text>
</comment>
<sequence length="77" mass="8465">MMKLADCSVYPSLSQRSCELCGSICWALLAEWRKQSPFCTPAAAKQMFSLSFEVSAQPRRKDVCPLFTASCSLAALP</sequence>
<evidence type="ECO:0000313" key="2">
    <source>
        <dbReference type="Proteomes" id="UP000887013"/>
    </source>
</evidence>
<keyword evidence="2" id="KW-1185">Reference proteome</keyword>
<reference evidence="1" key="1">
    <citation type="submission" date="2020-08" db="EMBL/GenBank/DDBJ databases">
        <title>Multicomponent nature underlies the extraordinary mechanical properties of spider dragline silk.</title>
        <authorList>
            <person name="Kono N."/>
            <person name="Nakamura H."/>
            <person name="Mori M."/>
            <person name="Yoshida Y."/>
            <person name="Ohtoshi R."/>
            <person name="Malay A.D."/>
            <person name="Moran D.A.P."/>
            <person name="Tomita M."/>
            <person name="Numata K."/>
            <person name="Arakawa K."/>
        </authorList>
    </citation>
    <scope>NUCLEOTIDE SEQUENCE</scope>
</reference>